<accession>A0A919SV34</accession>
<organism evidence="1 2">
    <name type="scientific">Actinoplanes auranticolor</name>
    <dbReference type="NCBI Taxonomy" id="47988"/>
    <lineage>
        <taxon>Bacteria</taxon>
        <taxon>Bacillati</taxon>
        <taxon>Actinomycetota</taxon>
        <taxon>Actinomycetes</taxon>
        <taxon>Micromonosporales</taxon>
        <taxon>Micromonosporaceae</taxon>
        <taxon>Actinoplanes</taxon>
    </lineage>
</organism>
<reference evidence="1" key="1">
    <citation type="submission" date="2021-03" db="EMBL/GenBank/DDBJ databases">
        <title>Whole genome shotgun sequence of Actinoplanes auranticolor NBRC 12245.</title>
        <authorList>
            <person name="Komaki H."/>
            <person name="Tamura T."/>
        </authorList>
    </citation>
    <scope>NUCLEOTIDE SEQUENCE</scope>
    <source>
        <strain evidence="1">NBRC 12245</strain>
    </source>
</reference>
<dbReference type="EMBL" id="BOQL01000071">
    <property type="protein sequence ID" value="GIM78051.1"/>
    <property type="molecule type" value="Genomic_DNA"/>
</dbReference>
<protein>
    <submittedName>
        <fullName evidence="1">Uncharacterized protein</fullName>
    </submittedName>
</protein>
<dbReference type="Proteomes" id="UP000681340">
    <property type="component" value="Unassembled WGS sequence"/>
</dbReference>
<name>A0A919SV34_9ACTN</name>
<gene>
    <name evidence="1" type="ORF">Aau02nite_79000</name>
</gene>
<evidence type="ECO:0000313" key="2">
    <source>
        <dbReference type="Proteomes" id="UP000681340"/>
    </source>
</evidence>
<keyword evidence="2" id="KW-1185">Reference proteome</keyword>
<sequence>MTATVQEVDLSAATEAEDHLRWVFHGTEGYKVIGIYNRETGKMIERSHQWFRTYFPEVNTQIEAGAPIEVFYCPLPMSTPDRSIGNSAARWVVWADADKGLEPSVRDTLRRWGFRIVSSGTPGRFHVYARLSRAVTLAEHRSIQEGLAAFIGGDPAVKADNAFLRVPMSWNYKNLHRDPAKRNDQPYRAEIEEHGRRRIDADGLMRRLGQFIPAQASAKKLRVTVGPAGAHVPDNIPASIQRIMRQQLDGGSRFRAAYKAVCRVMEAGYTLAEVSGILADYEPGLDKFEERRGGWQAQIEHLWAKRMSENDGAKFSVLGSIEDGTATLVKPQPVETWTGSAVFWDRRPLFQHIYRYAKANRLSPWGLLGAILVRACVATEPGVVLPDDGSLNLFLALVGVTGQGKGRLLRHAAKSVELFTQIEPHSIGSGQGIPHLFKKRDRDGTMTTLATRVLFEIPEVDKFTALTKGGESILDSELRQVYSGEAIGGAYADPTKRLPIAAHTYRLGLVMGVQPDRAGPLFQSAGGGTPQRFLWMPAYDEVQPAERPRYKAQPWEWRKPEWAGEMGLPDEALDEIDQDLVRRNAAGFDAPALDSHSLFTRSKVAAIIALLDSRISVSSEDWTLAGVVMDVSDRERDKVLARINSMGKAEQVRAGRSAAIRQVATEQAVRRITEERRDQIQAKVVTVLEGSETGSMSLNELKKHSSLKRAAADLSEVLDGMVGDGQLRVRQGRGRQIKGTVFSLMS</sequence>
<dbReference type="RefSeq" id="WP_212993711.1">
    <property type="nucleotide sequence ID" value="NZ_BAABEA010000021.1"/>
</dbReference>
<proteinExistence type="predicted"/>
<comment type="caution">
    <text evidence="1">The sequence shown here is derived from an EMBL/GenBank/DDBJ whole genome shotgun (WGS) entry which is preliminary data.</text>
</comment>
<dbReference type="Gene3D" id="3.30.70.1790">
    <property type="entry name" value="RepB DNA-primase, N-terminal domain"/>
    <property type="match status" value="1"/>
</dbReference>
<evidence type="ECO:0000313" key="1">
    <source>
        <dbReference type="EMBL" id="GIM78051.1"/>
    </source>
</evidence>
<dbReference type="AlphaFoldDB" id="A0A919SV34"/>